<organism evidence="2 3">
    <name type="scientific">Streptomyces brevispora</name>
    <dbReference type="NCBI Taxonomy" id="887462"/>
    <lineage>
        <taxon>Bacteria</taxon>
        <taxon>Bacillati</taxon>
        <taxon>Actinomycetota</taxon>
        <taxon>Actinomycetes</taxon>
        <taxon>Kitasatosporales</taxon>
        <taxon>Streptomycetaceae</taxon>
        <taxon>Streptomyces</taxon>
    </lineage>
</organism>
<dbReference type="AlphaFoldDB" id="A0A561UVJ8"/>
<evidence type="ECO:0000313" key="3">
    <source>
        <dbReference type="Proteomes" id="UP000318186"/>
    </source>
</evidence>
<dbReference type="EMBL" id="VIWW01000001">
    <property type="protein sequence ID" value="TWG03376.1"/>
    <property type="molecule type" value="Genomic_DNA"/>
</dbReference>
<feature type="compositionally biased region" description="Polar residues" evidence="1">
    <location>
        <begin position="297"/>
        <end position="314"/>
    </location>
</feature>
<accession>A0A561UVJ8</accession>
<proteinExistence type="predicted"/>
<evidence type="ECO:0000313" key="2">
    <source>
        <dbReference type="EMBL" id="TWG03376.1"/>
    </source>
</evidence>
<name>A0A561UVJ8_9ACTN</name>
<feature type="region of interest" description="Disordered" evidence="1">
    <location>
        <begin position="287"/>
        <end position="321"/>
    </location>
</feature>
<feature type="region of interest" description="Disordered" evidence="1">
    <location>
        <begin position="114"/>
        <end position="145"/>
    </location>
</feature>
<protein>
    <submittedName>
        <fullName evidence="2">Uncharacterized protein</fullName>
    </submittedName>
</protein>
<comment type="caution">
    <text evidence="2">The sequence shown here is derived from an EMBL/GenBank/DDBJ whole genome shotgun (WGS) entry which is preliminary data.</text>
</comment>
<gene>
    <name evidence="2" type="ORF">FHX80_111800</name>
</gene>
<reference evidence="2 3" key="1">
    <citation type="submission" date="2019-06" db="EMBL/GenBank/DDBJ databases">
        <title>Sequencing the genomes of 1000 actinobacteria strains.</title>
        <authorList>
            <person name="Klenk H.-P."/>
        </authorList>
    </citation>
    <scope>NUCLEOTIDE SEQUENCE [LARGE SCALE GENOMIC DNA]</scope>
    <source>
        <strain evidence="2 3">DSM 42059</strain>
    </source>
</reference>
<evidence type="ECO:0000256" key="1">
    <source>
        <dbReference type="SAM" id="MobiDB-lite"/>
    </source>
</evidence>
<sequence>MKRRRIASVDAVRVRIAVAYLNHLVVLLGDEFPADRAGQRRGQLRVGVRLEQIPWQTDRPHRQELVDLGEHRLQAHVARRFLDLRQHRRRVLALRTTALGSGVVLVGAGHQSRDPLDALHGQPGGDQGRQRLLGRPQGSRHDPIAPARRGRLDALLATAGQQFHPDLLGPAFLARDVLGQIRRQLLRVRDAALTEAEVLPDLRAVVLDRAARPVVGLQLRGRNPHLTGDELHGLTGRLCPVPGKPAVLRIELQQHGEAQSRRTALAGHEHLLVLQQRPVLDEFIQVQRSAGHDRRSSSQSFTHRSRTAPDSPTRATPRKITAVCGW</sequence>
<dbReference type="Proteomes" id="UP000318186">
    <property type="component" value="Unassembled WGS sequence"/>
</dbReference>